<gene>
    <name evidence="4" type="ORF">SAMN04488053_101596</name>
</gene>
<dbReference type="OrthoDB" id="9770238at2"/>
<dbReference type="InterPro" id="IPR034829">
    <property type="entry name" value="DnaD-like_sf"/>
</dbReference>
<keyword evidence="5" id="KW-1185">Reference proteome</keyword>
<dbReference type="Proteomes" id="UP000198778">
    <property type="component" value="Unassembled WGS sequence"/>
</dbReference>
<evidence type="ECO:0000259" key="3">
    <source>
        <dbReference type="Pfam" id="PF21984"/>
    </source>
</evidence>
<dbReference type="STRING" id="745820.SAMN04488053_101596"/>
<proteinExistence type="inferred from homology"/>
<dbReference type="PANTHER" id="PTHR37293">
    <property type="entry name" value="PHAGE REPLICATION PROTEIN-RELATED"/>
    <property type="match status" value="1"/>
</dbReference>
<dbReference type="InterPro" id="IPR053162">
    <property type="entry name" value="DnaD"/>
</dbReference>
<evidence type="ECO:0000259" key="2">
    <source>
        <dbReference type="Pfam" id="PF07261"/>
    </source>
</evidence>
<dbReference type="SUPFAM" id="SSF158499">
    <property type="entry name" value="DnaD domain-like"/>
    <property type="match status" value="1"/>
</dbReference>
<name>A0A1H0AT95_9BACI</name>
<comment type="similarity">
    <text evidence="1">Belongs to the DnaB/DnaD family.</text>
</comment>
<dbReference type="InterPro" id="IPR053843">
    <property type="entry name" value="DnaD_N"/>
</dbReference>
<dbReference type="Pfam" id="PF21984">
    <property type="entry name" value="DnaD_N"/>
    <property type="match status" value="1"/>
</dbReference>
<dbReference type="PANTHER" id="PTHR37293:SF6">
    <property type="entry name" value="DNA REPLICATION PROTEIN DNAD"/>
    <property type="match status" value="1"/>
</dbReference>
<protein>
    <submittedName>
        <fullName evidence="4">DNA replication protein</fullName>
    </submittedName>
</protein>
<dbReference type="InterPro" id="IPR036388">
    <property type="entry name" value="WH-like_DNA-bd_sf"/>
</dbReference>
<accession>A0A1H0AT95</accession>
<dbReference type="AlphaFoldDB" id="A0A1H0AT95"/>
<dbReference type="EMBL" id="FNIL01000001">
    <property type="protein sequence ID" value="SDN36323.1"/>
    <property type="molecule type" value="Genomic_DNA"/>
</dbReference>
<dbReference type="Pfam" id="PF07261">
    <property type="entry name" value="DnaB_2"/>
    <property type="match status" value="1"/>
</dbReference>
<dbReference type="InterPro" id="IPR006343">
    <property type="entry name" value="DnaB/C_C"/>
</dbReference>
<dbReference type="Gene3D" id="1.10.10.630">
    <property type="entry name" value="DnaD domain-like"/>
    <property type="match status" value="1"/>
</dbReference>
<reference evidence="5" key="1">
    <citation type="submission" date="2016-10" db="EMBL/GenBank/DDBJ databases">
        <authorList>
            <person name="Varghese N."/>
            <person name="Submissions S."/>
        </authorList>
    </citation>
    <scope>NUCLEOTIDE SEQUENCE [LARGE SCALE GENOMIC DNA]</scope>
    <source>
        <strain evidence="5">CGMCC 1.10369</strain>
    </source>
</reference>
<evidence type="ECO:0000256" key="1">
    <source>
        <dbReference type="ARBA" id="ARBA00093462"/>
    </source>
</evidence>
<dbReference type="NCBIfam" id="TIGR01446">
    <property type="entry name" value="DnaD_dom"/>
    <property type="match status" value="1"/>
</dbReference>
<evidence type="ECO:0000313" key="4">
    <source>
        <dbReference type="EMBL" id="SDN36323.1"/>
    </source>
</evidence>
<feature type="domain" description="DnaD N-terminal" evidence="3">
    <location>
        <begin position="40"/>
        <end position="138"/>
    </location>
</feature>
<dbReference type="Gene3D" id="1.10.10.10">
    <property type="entry name" value="Winged helix-like DNA-binding domain superfamily/Winged helix DNA-binding domain"/>
    <property type="match status" value="1"/>
</dbReference>
<organism evidence="4 5">
    <name type="scientific">Alkalicoccus daliensis</name>
    <dbReference type="NCBI Taxonomy" id="745820"/>
    <lineage>
        <taxon>Bacteria</taxon>
        <taxon>Bacillati</taxon>
        <taxon>Bacillota</taxon>
        <taxon>Bacilli</taxon>
        <taxon>Bacillales</taxon>
        <taxon>Bacillaceae</taxon>
        <taxon>Alkalicoccus</taxon>
    </lineage>
</organism>
<feature type="domain" description="DnaB/C C-terminal" evidence="2">
    <location>
        <begin position="153"/>
        <end position="225"/>
    </location>
</feature>
<evidence type="ECO:0000313" key="5">
    <source>
        <dbReference type="Proteomes" id="UP000198778"/>
    </source>
</evidence>
<sequence length="256" mass="29762">MPTTVLFLICGTVSFLKERGHLMNKHKAIAWMQEKPFVFPASLFKNYKLLGLSDMQFLVILQLHQLREEGHSLPTPGQISQRMSVNEYECSKLLHELLSARFIEIKEVAVETGQVIEEEISLEPLFEKFYEFTSEESMEEDQETIKKIEGTLFETFENEFARPLTPMEMEMISMWLDEDLHEPTLIEAALKESVISSKLNFRYIDRILHDWKKSGVKSVEQAKKHGEEVRKHHTAAPLQLKVSKPHPGYNWLEGRS</sequence>